<dbReference type="EMBL" id="JADGIZ020000010">
    <property type="protein sequence ID" value="KAL2917636.1"/>
    <property type="molecule type" value="Genomic_DNA"/>
</dbReference>
<feature type="region of interest" description="Disordered" evidence="2">
    <location>
        <begin position="450"/>
        <end position="473"/>
    </location>
</feature>
<accession>A0ABR4NDN9</accession>
<proteinExistence type="predicted"/>
<gene>
    <name evidence="3" type="ORF">HK105_202923</name>
</gene>
<evidence type="ECO:0000313" key="4">
    <source>
        <dbReference type="Proteomes" id="UP001527925"/>
    </source>
</evidence>
<feature type="region of interest" description="Disordered" evidence="2">
    <location>
        <begin position="1"/>
        <end position="21"/>
    </location>
</feature>
<organism evidence="3 4">
    <name type="scientific">Polyrhizophydium stewartii</name>
    <dbReference type="NCBI Taxonomy" id="2732419"/>
    <lineage>
        <taxon>Eukaryota</taxon>
        <taxon>Fungi</taxon>
        <taxon>Fungi incertae sedis</taxon>
        <taxon>Chytridiomycota</taxon>
        <taxon>Chytridiomycota incertae sedis</taxon>
        <taxon>Chytridiomycetes</taxon>
        <taxon>Rhizophydiales</taxon>
        <taxon>Rhizophydiales incertae sedis</taxon>
        <taxon>Polyrhizophydium</taxon>
    </lineage>
</organism>
<evidence type="ECO:0008006" key="5">
    <source>
        <dbReference type="Google" id="ProtNLM"/>
    </source>
</evidence>
<evidence type="ECO:0000313" key="3">
    <source>
        <dbReference type="EMBL" id="KAL2917636.1"/>
    </source>
</evidence>
<keyword evidence="4" id="KW-1185">Reference proteome</keyword>
<evidence type="ECO:0000256" key="1">
    <source>
        <dbReference type="SAM" id="Coils"/>
    </source>
</evidence>
<dbReference type="Proteomes" id="UP001527925">
    <property type="component" value="Unassembled WGS sequence"/>
</dbReference>
<feature type="compositionally biased region" description="Low complexity" evidence="2">
    <location>
        <begin position="385"/>
        <end position="400"/>
    </location>
</feature>
<comment type="caution">
    <text evidence="3">The sequence shown here is derived from an EMBL/GenBank/DDBJ whole genome shotgun (WGS) entry which is preliminary data.</text>
</comment>
<feature type="region of interest" description="Disordered" evidence="2">
    <location>
        <begin position="515"/>
        <end position="547"/>
    </location>
</feature>
<protein>
    <recommendedName>
        <fullName evidence="5">Autophagy-related protein 17</fullName>
    </recommendedName>
</protein>
<evidence type="ECO:0000256" key="2">
    <source>
        <dbReference type="SAM" id="MobiDB-lite"/>
    </source>
</evidence>
<reference evidence="3 4" key="1">
    <citation type="submission" date="2023-09" db="EMBL/GenBank/DDBJ databases">
        <title>Pangenome analysis of Batrachochytrium dendrobatidis and related Chytrids.</title>
        <authorList>
            <person name="Yacoub M.N."/>
            <person name="Stajich J.E."/>
            <person name="James T.Y."/>
        </authorList>
    </citation>
    <scope>NUCLEOTIDE SEQUENCE [LARGE SCALE GENOMIC DNA]</scope>
    <source>
        <strain evidence="3 4">JEL0888</strain>
    </source>
</reference>
<feature type="coiled-coil region" evidence="1">
    <location>
        <begin position="89"/>
        <end position="214"/>
    </location>
</feature>
<sequence length="547" mass="60173">MDAVSRSQTPALSIRSGSSSGRDTQSVLAAVLEGRLDVSDNVIPQAAMLRITELAPRYLQLRQDEVKLRGTSKELQGVRGQLVLVQADLSAAEKDHAAIEARLESERRARSRAILGRGKISASIEDLESRLASLDLSISSLRRQLAALELERHRLTQVSKELVRTQQEMDEMFEELFEDFRSDFPIEEALFTKVSDLSEQLHRVKERLNESTNMHTVVEDMRKAVEKILADLRNGRLLLPLLKDTIVDATRPFDSLQSLRPDLPNPFEAHDAVDDVMTDRRLEPNEDDVAAMLGELASLSDYLSWETTEYRDEMHMIERELGRVKSQLDRERHRVVSIAVALRQRQLRQQQAASHHMSHLSLSSHSSHQFAAGQAPYQPSPSPSPSQMMSPASPTTSLSPSVSAALNAAMAMSASRASMSDVGSSGYSAYGAAAPWGYVGSTGGTLTRRGSIQSEAQWSEASRRESRMSTRPVQTDMLARSPPGMPHGFTHASGRALAQSHSAAAAAAARELPAWASSAAASARAEQQQQQPGSRSSFMSRKMSSRR</sequence>
<keyword evidence="1" id="KW-0175">Coiled coil</keyword>
<feature type="region of interest" description="Disordered" evidence="2">
    <location>
        <begin position="347"/>
        <end position="400"/>
    </location>
</feature>
<name>A0ABR4NDN9_9FUNG</name>
<feature type="compositionally biased region" description="Low complexity" evidence="2">
    <location>
        <begin position="347"/>
        <end position="368"/>
    </location>
</feature>